<comment type="similarity">
    <text evidence="10">Belongs to the 4Fe4S bacterial-type ferredoxin family. RnfB subfamily.</text>
</comment>
<keyword evidence="5 10" id="KW-1278">Translocase</keyword>
<dbReference type="Gene3D" id="1.10.15.40">
    <property type="entry name" value="Electron transport complex subunit B, putative Fe-S cluster"/>
    <property type="match status" value="1"/>
</dbReference>
<dbReference type="GO" id="GO:0022900">
    <property type="term" value="P:electron transport chain"/>
    <property type="evidence" value="ECO:0007669"/>
    <property type="project" value="UniProtKB-UniRule"/>
</dbReference>
<feature type="domain" description="4Fe-4S ferredoxin-type" evidence="11">
    <location>
        <begin position="140"/>
        <end position="160"/>
    </location>
</feature>
<dbReference type="GO" id="GO:0005886">
    <property type="term" value="C:plasma membrane"/>
    <property type="evidence" value="ECO:0007669"/>
    <property type="project" value="UniProtKB-SubCell"/>
</dbReference>
<evidence type="ECO:0000256" key="2">
    <source>
        <dbReference type="ARBA" id="ARBA00022485"/>
    </source>
</evidence>
<dbReference type="GO" id="GO:0009055">
    <property type="term" value="F:electron transfer activity"/>
    <property type="evidence" value="ECO:0007669"/>
    <property type="project" value="InterPro"/>
</dbReference>
<protein>
    <recommendedName>
        <fullName evidence="10">Ion-translocating oxidoreductase complex subunit B</fullName>
        <ecNumber evidence="10">7.-.-.-</ecNumber>
    </recommendedName>
    <alternativeName>
        <fullName evidence="10">Rnf electron transport complex subunit B</fullName>
    </alternativeName>
</protein>
<dbReference type="PROSITE" id="PS51656">
    <property type="entry name" value="4FE4S"/>
    <property type="match status" value="1"/>
</dbReference>
<dbReference type="InterPro" id="IPR050395">
    <property type="entry name" value="4Fe4S_Ferredoxin_RnfB"/>
</dbReference>
<keyword evidence="4 10" id="KW-0677">Repeat</keyword>
<dbReference type="Gene3D" id="3.30.70.20">
    <property type="match status" value="2"/>
</dbReference>
<keyword evidence="9 10" id="KW-0472">Membrane</keyword>
<evidence type="ECO:0000256" key="6">
    <source>
        <dbReference type="ARBA" id="ARBA00022982"/>
    </source>
</evidence>
<feature type="binding site" evidence="10">
    <location>
        <position position="73"/>
    </location>
    <ligand>
        <name>[4Fe-4S] cluster</name>
        <dbReference type="ChEBI" id="CHEBI:49883"/>
        <label>1</label>
    </ligand>
</feature>
<feature type="binding site" evidence="10">
    <location>
        <position position="177"/>
    </location>
    <ligand>
        <name>[4Fe-4S] cluster</name>
        <dbReference type="ChEBI" id="CHEBI:49883"/>
        <label>3</label>
    </ligand>
</feature>
<dbReference type="EMBL" id="DTEN01000231">
    <property type="protein sequence ID" value="HGI75195.1"/>
    <property type="molecule type" value="Genomic_DNA"/>
</dbReference>
<evidence type="ECO:0000256" key="1">
    <source>
        <dbReference type="ARBA" id="ARBA00022448"/>
    </source>
</evidence>
<accession>A0A7V3YM48</accession>
<evidence type="ECO:0000256" key="4">
    <source>
        <dbReference type="ARBA" id="ARBA00022737"/>
    </source>
</evidence>
<dbReference type="InterPro" id="IPR010207">
    <property type="entry name" value="Elect_transpt_cplx_RnfB/RsxB"/>
</dbReference>
<feature type="binding site" evidence="10">
    <location>
        <position position="56"/>
    </location>
    <ligand>
        <name>[4Fe-4S] cluster</name>
        <dbReference type="ChEBI" id="CHEBI:49883"/>
        <label>1</label>
    </ligand>
</feature>
<evidence type="ECO:0000256" key="10">
    <source>
        <dbReference type="HAMAP-Rule" id="MF_00463"/>
    </source>
</evidence>
<dbReference type="InterPro" id="IPR017900">
    <property type="entry name" value="4Fe4S_Fe_S_CS"/>
</dbReference>
<feature type="binding site" evidence="10">
    <location>
        <position position="181"/>
    </location>
    <ligand>
        <name>[4Fe-4S] cluster</name>
        <dbReference type="ChEBI" id="CHEBI:49883"/>
        <label>2</label>
    </ligand>
</feature>
<keyword evidence="2 10" id="KW-0004">4Fe-4S</keyword>
<feature type="binding site" evidence="10">
    <location>
        <position position="48"/>
    </location>
    <ligand>
        <name>[4Fe-4S] cluster</name>
        <dbReference type="ChEBI" id="CHEBI:49883"/>
        <label>1</label>
    </ligand>
</feature>
<dbReference type="SUPFAM" id="SSF54862">
    <property type="entry name" value="4Fe-4S ferredoxins"/>
    <property type="match status" value="2"/>
</dbReference>
<keyword evidence="3 10" id="KW-0479">Metal-binding</keyword>
<feature type="binding site" evidence="10">
    <location>
        <position position="174"/>
    </location>
    <ligand>
        <name>[4Fe-4S] cluster</name>
        <dbReference type="ChEBI" id="CHEBI:49883"/>
        <label>3</label>
    </ligand>
</feature>
<comment type="caution">
    <text evidence="13">The sequence shown here is derived from an EMBL/GenBank/DDBJ whole genome shotgun (WGS) entry which is preliminary data.</text>
</comment>
<evidence type="ECO:0000256" key="5">
    <source>
        <dbReference type="ARBA" id="ARBA00022967"/>
    </source>
</evidence>
<comment type="subunit">
    <text evidence="10">The complex is composed of six subunits: RnfA, RnfB, RnfC, RnfD, RnfE and RnfG.</text>
</comment>
<feature type="binding site" evidence="10">
    <location>
        <position position="171"/>
    </location>
    <ligand>
        <name>[4Fe-4S] cluster</name>
        <dbReference type="ChEBI" id="CHEBI:49883"/>
        <label>3</label>
    </ligand>
</feature>
<dbReference type="PANTHER" id="PTHR43560:SF1">
    <property type="entry name" value="ION-TRANSLOCATING OXIDOREDUCTASE COMPLEX SUBUNIT B"/>
    <property type="match status" value="1"/>
</dbReference>
<feature type="domain" description="4Fe-4S ferredoxin-type" evidence="11">
    <location>
        <begin position="236"/>
        <end position="265"/>
    </location>
</feature>
<evidence type="ECO:0000256" key="9">
    <source>
        <dbReference type="ARBA" id="ARBA00023136"/>
    </source>
</evidence>
<evidence type="ECO:0000259" key="12">
    <source>
        <dbReference type="PROSITE" id="PS51656"/>
    </source>
</evidence>
<keyword evidence="6 10" id="KW-0249">Electron transport</keyword>
<proteinExistence type="inferred from homology"/>
<keyword evidence="1 10" id="KW-0813">Transport</keyword>
<dbReference type="PROSITE" id="PS51379">
    <property type="entry name" value="4FE4S_FER_2"/>
    <property type="match status" value="4"/>
</dbReference>
<name>A0A7V3YM48_9BACT</name>
<keyword evidence="8 10" id="KW-0411">Iron-sulfur</keyword>
<keyword evidence="10" id="KW-1003">Cell membrane</keyword>
<evidence type="ECO:0000256" key="7">
    <source>
        <dbReference type="ARBA" id="ARBA00023004"/>
    </source>
</evidence>
<dbReference type="GO" id="GO:0051539">
    <property type="term" value="F:4 iron, 4 sulfur cluster binding"/>
    <property type="evidence" value="ECO:0007669"/>
    <property type="project" value="UniProtKB-UniRule"/>
</dbReference>
<evidence type="ECO:0000259" key="11">
    <source>
        <dbReference type="PROSITE" id="PS51379"/>
    </source>
</evidence>
<dbReference type="AlphaFoldDB" id="A0A7V3YM48"/>
<evidence type="ECO:0000313" key="13">
    <source>
        <dbReference type="EMBL" id="HGI75195.1"/>
    </source>
</evidence>
<organism evidence="13">
    <name type="scientific">Candidatus Caldatribacterium californiense</name>
    <dbReference type="NCBI Taxonomy" id="1454726"/>
    <lineage>
        <taxon>Bacteria</taxon>
        <taxon>Pseudomonadati</taxon>
        <taxon>Atribacterota</taxon>
        <taxon>Atribacteria</taxon>
        <taxon>Atribacterales</taxon>
        <taxon>Candidatus Caldatribacteriaceae</taxon>
        <taxon>Candidatus Caldatribacterium</taxon>
    </lineage>
</organism>
<reference evidence="13" key="1">
    <citation type="journal article" date="2020" name="mSystems">
        <title>Genome- and Community-Level Interaction Insights into Carbon Utilization and Element Cycling Functions of Hydrothermarchaeota in Hydrothermal Sediment.</title>
        <authorList>
            <person name="Zhou Z."/>
            <person name="Liu Y."/>
            <person name="Xu W."/>
            <person name="Pan J."/>
            <person name="Luo Z.H."/>
            <person name="Li M."/>
        </authorList>
    </citation>
    <scope>NUCLEOTIDE SEQUENCE [LARGE SCALE GENOMIC DNA]</scope>
    <source>
        <strain evidence="13">SpSt-716</strain>
    </source>
</reference>
<feature type="domain" description="4Fe-4S ferredoxin-type" evidence="11">
    <location>
        <begin position="162"/>
        <end position="191"/>
    </location>
</feature>
<evidence type="ECO:0000256" key="3">
    <source>
        <dbReference type="ARBA" id="ARBA00022723"/>
    </source>
</evidence>
<dbReference type="PANTHER" id="PTHR43560">
    <property type="entry name" value="ION-TRANSLOCATING OXIDOREDUCTASE COMPLEX SUBUNIT B"/>
    <property type="match status" value="1"/>
</dbReference>
<dbReference type="EC" id="7.-.-.-" evidence="10"/>
<keyword evidence="7 10" id="KW-0408">Iron</keyword>
<feature type="binding site" evidence="10">
    <location>
        <position position="51"/>
    </location>
    <ligand>
        <name>[4Fe-4S] cluster</name>
        <dbReference type="ChEBI" id="CHEBI:49883"/>
        <label>1</label>
    </ligand>
</feature>
<feature type="binding site" evidence="10">
    <location>
        <position position="150"/>
    </location>
    <ligand>
        <name>[4Fe-4S] cluster</name>
        <dbReference type="ChEBI" id="CHEBI:49883"/>
        <label>3</label>
    </ligand>
</feature>
<comment type="subcellular location">
    <subcellularLocation>
        <location evidence="10">Cell membrane</location>
    </subcellularLocation>
</comment>
<dbReference type="Pfam" id="PF04060">
    <property type="entry name" value="FeS"/>
    <property type="match status" value="1"/>
</dbReference>
<feature type="region of interest" description="Hydrophobic" evidence="10">
    <location>
        <begin position="1"/>
        <end position="25"/>
    </location>
</feature>
<comment type="cofactor">
    <cofactor evidence="10">
        <name>[4Fe-4S] cluster</name>
        <dbReference type="ChEBI" id="CHEBI:49883"/>
    </cofactor>
    <text evidence="10">Binds 3 [4Fe-4S] clusters.</text>
</comment>
<dbReference type="HAMAP" id="MF_00463">
    <property type="entry name" value="RsxB_RnfB"/>
    <property type="match status" value="1"/>
</dbReference>
<feature type="domain" description="4Fe-4S ferredoxin-type" evidence="11">
    <location>
        <begin position="207"/>
        <end position="235"/>
    </location>
</feature>
<feature type="domain" description="4Fe-4S" evidence="12">
    <location>
        <begin position="31"/>
        <end position="90"/>
    </location>
</feature>
<dbReference type="NCBIfam" id="TIGR01944">
    <property type="entry name" value="rnfB"/>
    <property type="match status" value="1"/>
</dbReference>
<comment type="function">
    <text evidence="10">Part of a membrane-bound complex that couples electron transfer with translocation of ions across the membrane.</text>
</comment>
<sequence length="274" mass="28724">MNILIPTVLVGALGLAFGLMLSWFAKKFAVPVNPLVQEVERVLPGANCGACGFPGCSGLAEKIASGEAPVNACPVGGPKVWAELSRLLGQESSNWEVKRAVVLCQGGKGVAQVVAEYSGVASCKAANLLSGSFKGCRFGCLGLGDCVRVCPFSAIHIDPESGLPVVDWETCTGCGKCVAECPRKILALVPRKEQVTVACVSLDAAREVRKVCAKGCIKCQVCVRTCPEGAITFENGRIVISREKCTLCGLCIEKCPTHCIIRVGKTAALLEVRG</sequence>
<evidence type="ECO:0000256" key="8">
    <source>
        <dbReference type="ARBA" id="ARBA00023014"/>
    </source>
</evidence>
<dbReference type="PROSITE" id="PS00198">
    <property type="entry name" value="4FE4S_FER_1"/>
    <property type="match status" value="2"/>
</dbReference>
<dbReference type="GO" id="GO:0046872">
    <property type="term" value="F:metal ion binding"/>
    <property type="evidence" value="ECO:0007669"/>
    <property type="project" value="UniProtKB-KW"/>
</dbReference>
<dbReference type="Pfam" id="PF12838">
    <property type="entry name" value="Fer4_7"/>
    <property type="match status" value="2"/>
</dbReference>
<dbReference type="InterPro" id="IPR007202">
    <property type="entry name" value="4Fe-4S_dom"/>
</dbReference>
<dbReference type="CDD" id="cd10549">
    <property type="entry name" value="MtMvhB_like"/>
    <property type="match status" value="1"/>
</dbReference>
<feature type="binding site" evidence="10">
    <location>
        <position position="140"/>
    </location>
    <ligand>
        <name>[4Fe-4S] cluster</name>
        <dbReference type="ChEBI" id="CHEBI:49883"/>
        <label>2</label>
    </ligand>
</feature>
<comment type="caution">
    <text evidence="10">Lacks conserved residue(s) required for the propagation of feature annotation.</text>
</comment>
<dbReference type="InterPro" id="IPR017896">
    <property type="entry name" value="4Fe4S_Fe-S-bd"/>
</dbReference>
<feature type="binding site" evidence="10">
    <location>
        <position position="146"/>
    </location>
    <ligand>
        <name>[4Fe-4S] cluster</name>
        <dbReference type="ChEBI" id="CHEBI:49883"/>
        <label>2</label>
    </ligand>
</feature>
<gene>
    <name evidence="10" type="primary">rnfB</name>
    <name evidence="13" type="ORF">ENU96_05935</name>
</gene>
<feature type="binding site" evidence="10">
    <location>
        <position position="136"/>
    </location>
    <ligand>
        <name>[4Fe-4S] cluster</name>
        <dbReference type="ChEBI" id="CHEBI:49883"/>
        <label>2</label>
    </ligand>
</feature>